<dbReference type="AlphaFoldDB" id="A0AAW9IIA7"/>
<feature type="non-terminal residue" evidence="2">
    <location>
        <position position="1"/>
    </location>
</feature>
<dbReference type="InterPro" id="IPR011060">
    <property type="entry name" value="RibuloseP-bd_barrel"/>
</dbReference>
<protein>
    <submittedName>
        <fullName evidence="2">Membrane biogenesis protein</fullName>
    </submittedName>
</protein>
<dbReference type="InterPro" id="IPR005137">
    <property type="entry name" value="BtpA"/>
</dbReference>
<sequence length="222" mass="25083">QEETFERAKEEIKIYMENGVDAVIVENYYGNYYDMERVLQYLKESDLDIVYGVNCLNVDAMGFDLAKRFRASFVQLDSVAGHLQLRDDPGFEAFIKKMREEYDGYILGGVRFKYQPYLSGRSLEEDLTIGMTRCDAIVVTQDATGQETSMDKINEFRSIMGDFPLVVGAGLTPDSCEKQFEVADAAIVGSYFKDTYKDTGDVDGSHVKTLIDAVEEIRRGGQ</sequence>
<evidence type="ECO:0000313" key="3">
    <source>
        <dbReference type="Proteomes" id="UP001291306"/>
    </source>
</evidence>
<evidence type="ECO:0000256" key="1">
    <source>
        <dbReference type="ARBA" id="ARBA00006007"/>
    </source>
</evidence>
<organism evidence="2 3">
    <name type="scientific">Clostridium perfringens</name>
    <dbReference type="NCBI Taxonomy" id="1502"/>
    <lineage>
        <taxon>Bacteria</taxon>
        <taxon>Bacillati</taxon>
        <taxon>Bacillota</taxon>
        <taxon>Clostridia</taxon>
        <taxon>Eubacteriales</taxon>
        <taxon>Clostridiaceae</taxon>
        <taxon>Clostridium</taxon>
    </lineage>
</organism>
<evidence type="ECO:0000313" key="2">
    <source>
        <dbReference type="EMBL" id="MDZ5000396.1"/>
    </source>
</evidence>
<dbReference type="RefSeq" id="WP_322458682.1">
    <property type="nucleotide sequence ID" value="NZ_WNVC01000280.1"/>
</dbReference>
<name>A0AAW9IIA7_CLOPF</name>
<accession>A0AAW9IIA7</accession>
<dbReference type="PANTHER" id="PTHR21381:SF3">
    <property type="entry name" value="SGC REGION PROTEIN SGCQ-RELATED"/>
    <property type="match status" value="1"/>
</dbReference>
<dbReference type="Pfam" id="PF03437">
    <property type="entry name" value="BtpA"/>
    <property type="match status" value="1"/>
</dbReference>
<reference evidence="2" key="1">
    <citation type="submission" date="2019-11" db="EMBL/GenBank/DDBJ databases">
        <title>Characterization of Clostridium perfringens isolates from swine manure treated agricultural soils.</title>
        <authorList>
            <person name="Wushke S.T."/>
        </authorList>
    </citation>
    <scope>NUCLEOTIDE SEQUENCE</scope>
    <source>
        <strain evidence="2">X26</strain>
    </source>
</reference>
<dbReference type="Proteomes" id="UP001291306">
    <property type="component" value="Unassembled WGS sequence"/>
</dbReference>
<dbReference type="PANTHER" id="PTHR21381">
    <property type="entry name" value="ZGC:162297"/>
    <property type="match status" value="1"/>
</dbReference>
<proteinExistence type="inferred from homology"/>
<comment type="caution">
    <text evidence="2">The sequence shown here is derived from an EMBL/GenBank/DDBJ whole genome shotgun (WGS) entry which is preliminary data.</text>
</comment>
<comment type="similarity">
    <text evidence="1">Belongs to the BtpA family.</text>
</comment>
<dbReference type="SUPFAM" id="SSF51366">
    <property type="entry name" value="Ribulose-phoshate binding barrel"/>
    <property type="match status" value="1"/>
</dbReference>
<gene>
    <name evidence="2" type="ORF">GNF79_15240</name>
</gene>
<dbReference type="EMBL" id="WNVC01000280">
    <property type="protein sequence ID" value="MDZ5000396.1"/>
    <property type="molecule type" value="Genomic_DNA"/>
</dbReference>